<evidence type="ECO:0000313" key="2">
    <source>
        <dbReference type="Proteomes" id="UP000756346"/>
    </source>
</evidence>
<organism evidence="1 2">
    <name type="scientific">Microdochium trichocladiopsis</name>
    <dbReference type="NCBI Taxonomy" id="1682393"/>
    <lineage>
        <taxon>Eukaryota</taxon>
        <taxon>Fungi</taxon>
        <taxon>Dikarya</taxon>
        <taxon>Ascomycota</taxon>
        <taxon>Pezizomycotina</taxon>
        <taxon>Sordariomycetes</taxon>
        <taxon>Xylariomycetidae</taxon>
        <taxon>Xylariales</taxon>
        <taxon>Microdochiaceae</taxon>
        <taxon>Microdochium</taxon>
    </lineage>
</organism>
<dbReference type="AlphaFoldDB" id="A0A9P8YJ63"/>
<reference evidence="1" key="1">
    <citation type="journal article" date="2021" name="Nat. Commun.">
        <title>Genetic determinants of endophytism in the Arabidopsis root mycobiome.</title>
        <authorList>
            <person name="Mesny F."/>
            <person name="Miyauchi S."/>
            <person name="Thiergart T."/>
            <person name="Pickel B."/>
            <person name="Atanasova L."/>
            <person name="Karlsson M."/>
            <person name="Huettel B."/>
            <person name="Barry K.W."/>
            <person name="Haridas S."/>
            <person name="Chen C."/>
            <person name="Bauer D."/>
            <person name="Andreopoulos W."/>
            <person name="Pangilinan J."/>
            <person name="LaButti K."/>
            <person name="Riley R."/>
            <person name="Lipzen A."/>
            <person name="Clum A."/>
            <person name="Drula E."/>
            <person name="Henrissat B."/>
            <person name="Kohler A."/>
            <person name="Grigoriev I.V."/>
            <person name="Martin F.M."/>
            <person name="Hacquard S."/>
        </authorList>
    </citation>
    <scope>NUCLEOTIDE SEQUENCE</scope>
    <source>
        <strain evidence="1">MPI-CAGE-CH-0230</strain>
    </source>
</reference>
<accession>A0A9P8YJ63</accession>
<dbReference type="EMBL" id="JAGTJQ010000001">
    <property type="protein sequence ID" value="KAH7040957.1"/>
    <property type="molecule type" value="Genomic_DNA"/>
</dbReference>
<evidence type="ECO:0000313" key="1">
    <source>
        <dbReference type="EMBL" id="KAH7040957.1"/>
    </source>
</evidence>
<sequence>MSRDLYDVCKLDEFFSHKESGMVDFEAEARVSDLHVLGLQVHRMKLFADCSSKHARARLCAIASLPWRMCEARVICDLLDTAASRDLNVGNVILISASALGTTRRMQSLPRMVQSSRVWGLKAVRQACVDSSGNSSTCCIERWPSTPTETVSGLKILRRAPARCRNLCACVEELSVTILAQ</sequence>
<comment type="caution">
    <text evidence="1">The sequence shown here is derived from an EMBL/GenBank/DDBJ whole genome shotgun (WGS) entry which is preliminary data.</text>
</comment>
<dbReference type="GeneID" id="70191968"/>
<dbReference type="Proteomes" id="UP000756346">
    <property type="component" value="Unassembled WGS sequence"/>
</dbReference>
<gene>
    <name evidence="1" type="ORF">B0I36DRAFT_427269</name>
</gene>
<name>A0A9P8YJ63_9PEZI</name>
<keyword evidence="2" id="KW-1185">Reference proteome</keyword>
<proteinExistence type="predicted"/>
<dbReference type="RefSeq" id="XP_046019012.1">
    <property type="nucleotide sequence ID" value="XM_046162422.1"/>
</dbReference>
<protein>
    <submittedName>
        <fullName evidence="1">Uncharacterized protein</fullName>
    </submittedName>
</protein>